<sequence>MRLDKYLKVARILKRRSVSKELADSERVYVNGRVAKPSTDVKVGDVIRVLFGNREITVRVSMIQKQVSKAEAGTMFEIMEEKFIKKADDESSAGQL</sequence>
<comment type="function">
    <text evidence="5">Key component of the ribosome quality control system (RQC), a ribosome-associated complex that mediates the extraction of incompletely synthesized nascent chains from stalled ribosomes and their subsequent degradation. RqcH recruits Ala-charged tRNA, and with RqcP directs the elongation of stalled nascent chains on 50S ribosomal subunits, leading to non-templated C-terminal alanine extensions (Ala tail). The Ala tail promotes nascent chain degradation. RqcP is associated with the translocation-like movement of the peptidyl-tRNA from the A-site into the P-site.</text>
</comment>
<dbReference type="InterPro" id="IPR002942">
    <property type="entry name" value="S4_RNA-bd"/>
</dbReference>
<dbReference type="AlphaFoldDB" id="A0A6N8U7H5"/>
<dbReference type="Pfam" id="PF01479">
    <property type="entry name" value="S4"/>
    <property type="match status" value="1"/>
</dbReference>
<dbReference type="SMART" id="SM00363">
    <property type="entry name" value="S4"/>
    <property type="match status" value="1"/>
</dbReference>
<dbReference type="GO" id="GO:0000049">
    <property type="term" value="F:tRNA binding"/>
    <property type="evidence" value="ECO:0007669"/>
    <property type="project" value="UniProtKB-UniRule"/>
</dbReference>
<proteinExistence type="inferred from homology"/>
<dbReference type="InterPro" id="IPR025490">
    <property type="entry name" value="RqcP"/>
</dbReference>
<dbReference type="InterPro" id="IPR036986">
    <property type="entry name" value="S4_RNA-bd_sf"/>
</dbReference>
<keyword evidence="1 5" id="KW-0820">tRNA-binding</keyword>
<dbReference type="RefSeq" id="WP_160624138.1">
    <property type="nucleotide sequence ID" value="NZ_WUUQ01000001.1"/>
</dbReference>
<protein>
    <recommendedName>
        <fullName evidence="5">RQC P-site tRNA stabilizing factor</fullName>
        <shortName evidence="5">RqcP</shortName>
    </recommendedName>
    <alternativeName>
        <fullName evidence="5">Ribosome-associated protein quality control protein P</fullName>
    </alternativeName>
</protein>
<feature type="domain" description="RNA-binding S4" evidence="6">
    <location>
        <begin position="1"/>
        <end position="57"/>
    </location>
</feature>
<comment type="caution">
    <text evidence="7">The sequence shown here is derived from an EMBL/GenBank/DDBJ whole genome shotgun (WGS) entry which is preliminary data.</text>
</comment>
<comment type="subunit">
    <text evidence="5">Associates with stalled 50S ribosomal subunits. Binds to RqcH, 23S rRNA and the P-site tRNA. Does not require RqcH for association with 50S subunits.</text>
</comment>
<keyword evidence="8" id="KW-1185">Reference proteome</keyword>
<evidence type="ECO:0000313" key="8">
    <source>
        <dbReference type="Proteomes" id="UP000434036"/>
    </source>
</evidence>
<reference evidence="7 8" key="1">
    <citation type="submission" date="2019-12" db="EMBL/GenBank/DDBJ databases">
        <authorList>
            <person name="Yang R."/>
        </authorList>
    </citation>
    <scope>NUCLEOTIDE SEQUENCE [LARGE SCALE GENOMIC DNA]</scope>
    <source>
        <strain evidence="7 8">DONG20-135</strain>
    </source>
</reference>
<evidence type="ECO:0000256" key="2">
    <source>
        <dbReference type="ARBA" id="ARBA00022730"/>
    </source>
</evidence>
<evidence type="ECO:0000313" key="7">
    <source>
        <dbReference type="EMBL" id="MXQ72653.1"/>
    </source>
</evidence>
<gene>
    <name evidence="5" type="primary">rqcP</name>
    <name evidence="7" type="ORF">GSF08_01675</name>
</gene>
<dbReference type="PROSITE" id="PS50889">
    <property type="entry name" value="S4"/>
    <property type="match status" value="1"/>
</dbReference>
<keyword evidence="3 5" id="KW-0694">RNA-binding</keyword>
<dbReference type="PIRSF" id="PIRSF038881">
    <property type="entry name" value="RNAbp_HP1423"/>
    <property type="match status" value="1"/>
</dbReference>
<evidence type="ECO:0000259" key="6">
    <source>
        <dbReference type="SMART" id="SM00363"/>
    </source>
</evidence>
<dbReference type="GO" id="GO:0043023">
    <property type="term" value="F:ribosomal large subunit binding"/>
    <property type="evidence" value="ECO:0007669"/>
    <property type="project" value="UniProtKB-UniRule"/>
</dbReference>
<dbReference type="Proteomes" id="UP000434036">
    <property type="component" value="Unassembled WGS sequence"/>
</dbReference>
<dbReference type="EMBL" id="WUUQ01000001">
    <property type="protein sequence ID" value="MXQ72653.1"/>
    <property type="molecule type" value="Genomic_DNA"/>
</dbReference>
<dbReference type="Gene3D" id="3.10.290.10">
    <property type="entry name" value="RNA-binding S4 domain"/>
    <property type="match status" value="1"/>
</dbReference>
<keyword evidence="2 5" id="KW-0699">rRNA-binding</keyword>
<dbReference type="CDD" id="cd00165">
    <property type="entry name" value="S4"/>
    <property type="match status" value="1"/>
</dbReference>
<dbReference type="GO" id="GO:0019843">
    <property type="term" value="F:rRNA binding"/>
    <property type="evidence" value="ECO:0007669"/>
    <property type="project" value="UniProtKB-UniRule"/>
</dbReference>
<evidence type="ECO:0000256" key="4">
    <source>
        <dbReference type="ARBA" id="ARBA00022917"/>
    </source>
</evidence>
<evidence type="ECO:0000256" key="1">
    <source>
        <dbReference type="ARBA" id="ARBA00022555"/>
    </source>
</evidence>
<evidence type="ECO:0000256" key="3">
    <source>
        <dbReference type="ARBA" id="ARBA00022884"/>
    </source>
</evidence>
<evidence type="ECO:0000256" key="5">
    <source>
        <dbReference type="HAMAP-Rule" id="MF_00871"/>
    </source>
</evidence>
<dbReference type="HAMAP" id="MF_00871">
    <property type="entry name" value="RqcP"/>
    <property type="match status" value="1"/>
</dbReference>
<dbReference type="GO" id="GO:0072344">
    <property type="term" value="P:rescue of stalled ribosome"/>
    <property type="evidence" value="ECO:0007669"/>
    <property type="project" value="UniProtKB-UniRule"/>
</dbReference>
<reference evidence="7 8" key="2">
    <citation type="submission" date="2020-01" db="EMBL/GenBank/DDBJ databases">
        <title>Clostridiaceae sp. nov. isolated from the gut of human by culturomics.</title>
        <authorList>
            <person name="Chang Y."/>
        </authorList>
    </citation>
    <scope>NUCLEOTIDE SEQUENCE [LARGE SCALE GENOMIC DNA]</scope>
    <source>
        <strain evidence="7 8">DONG20-135</strain>
    </source>
</reference>
<organism evidence="7 8">
    <name type="scientific">Copranaerobaculum intestinale</name>
    <dbReference type="NCBI Taxonomy" id="2692629"/>
    <lineage>
        <taxon>Bacteria</taxon>
        <taxon>Bacillati</taxon>
        <taxon>Bacillota</taxon>
        <taxon>Erysipelotrichia</taxon>
        <taxon>Erysipelotrichales</taxon>
        <taxon>Erysipelotrichaceae</taxon>
        <taxon>Copranaerobaculum</taxon>
    </lineage>
</organism>
<accession>A0A6N8U7H5</accession>
<name>A0A6N8U7H5_9FIRM</name>
<keyword evidence="4 5" id="KW-0648">Protein biosynthesis</keyword>
<comment type="similarity">
    <text evidence="5">Belongs to the RqcP family.</text>
</comment>
<dbReference type="SUPFAM" id="SSF55174">
    <property type="entry name" value="Alpha-L RNA-binding motif"/>
    <property type="match status" value="1"/>
</dbReference>